<proteinExistence type="inferred from homology"/>
<dbReference type="RefSeq" id="WP_234266604.1">
    <property type="nucleotide sequence ID" value="NZ_BSPB01000023.1"/>
</dbReference>
<name>A0ABQ6C4R8_9BURK</name>
<dbReference type="HAMAP" id="MF_00386">
    <property type="entry name" value="UPF0161_YidD"/>
    <property type="match status" value="1"/>
</dbReference>
<dbReference type="EMBL" id="BSPB01000023">
    <property type="protein sequence ID" value="GLS15317.1"/>
    <property type="molecule type" value="Genomic_DNA"/>
</dbReference>
<reference evidence="3" key="1">
    <citation type="journal article" date="2019" name="Int. J. Syst. Evol. Microbiol.">
        <title>The Global Catalogue of Microorganisms (GCM) 10K type strain sequencing project: providing services to taxonomists for standard genome sequencing and annotation.</title>
        <authorList>
            <consortium name="The Broad Institute Genomics Platform"/>
            <consortium name="The Broad Institute Genome Sequencing Center for Infectious Disease"/>
            <person name="Wu L."/>
            <person name="Ma J."/>
        </authorList>
    </citation>
    <scope>NUCLEOTIDE SEQUENCE [LARGE SCALE GENOMIC DNA]</scope>
    <source>
        <strain evidence="3">NBRC 109341</strain>
    </source>
</reference>
<sequence>MLADWPRRALVGLVKAYRLLLSPWIGNDCRFEPTCSVYAIGALERHGALAGTYLMLRRIGRCHPWCDGGHDPVPERPPRLFSRLVAASPEEKKIPS</sequence>
<dbReference type="InterPro" id="IPR002696">
    <property type="entry name" value="Membr_insert_effic_factor_YidD"/>
</dbReference>
<gene>
    <name evidence="2" type="ORF">GCM10007935_27520</name>
</gene>
<dbReference type="NCBIfam" id="TIGR00278">
    <property type="entry name" value="membrane protein insertion efficiency factor YidD"/>
    <property type="match status" value="1"/>
</dbReference>
<accession>A0ABQ6C4R8</accession>
<comment type="similarity">
    <text evidence="1">Belongs to the UPF0161 family.</text>
</comment>
<dbReference type="PANTHER" id="PTHR33383:SF1">
    <property type="entry name" value="MEMBRANE PROTEIN INSERTION EFFICIENCY FACTOR-RELATED"/>
    <property type="match status" value="1"/>
</dbReference>
<evidence type="ECO:0000313" key="2">
    <source>
        <dbReference type="EMBL" id="GLS15317.1"/>
    </source>
</evidence>
<keyword evidence="3" id="KW-1185">Reference proteome</keyword>
<protein>
    <recommendedName>
        <fullName evidence="1">Putative membrane protein insertion efficiency factor</fullName>
    </recommendedName>
</protein>
<comment type="function">
    <text evidence="1">Could be involved in insertion of integral membrane proteins into the membrane.</text>
</comment>
<dbReference type="SMART" id="SM01234">
    <property type="entry name" value="Haemolytic"/>
    <property type="match status" value="1"/>
</dbReference>
<dbReference type="Pfam" id="PF01809">
    <property type="entry name" value="YidD"/>
    <property type="match status" value="1"/>
</dbReference>
<comment type="caution">
    <text evidence="2">The sequence shown here is derived from an EMBL/GenBank/DDBJ whole genome shotgun (WGS) entry which is preliminary data.</text>
</comment>
<keyword evidence="1" id="KW-0472">Membrane</keyword>
<organism evidence="2 3">
    <name type="scientific">Hydrogenophaga electricum</name>
    <dbReference type="NCBI Taxonomy" id="1230953"/>
    <lineage>
        <taxon>Bacteria</taxon>
        <taxon>Pseudomonadati</taxon>
        <taxon>Pseudomonadota</taxon>
        <taxon>Betaproteobacteria</taxon>
        <taxon>Burkholderiales</taxon>
        <taxon>Comamonadaceae</taxon>
        <taxon>Hydrogenophaga</taxon>
    </lineage>
</organism>
<comment type="subcellular location">
    <subcellularLocation>
        <location evidence="1">Cell membrane</location>
        <topology evidence="1">Peripheral membrane protein</topology>
        <orientation evidence="1">Cytoplasmic side</orientation>
    </subcellularLocation>
</comment>
<evidence type="ECO:0000313" key="3">
    <source>
        <dbReference type="Proteomes" id="UP001156903"/>
    </source>
</evidence>
<evidence type="ECO:0000256" key="1">
    <source>
        <dbReference type="HAMAP-Rule" id="MF_00386"/>
    </source>
</evidence>
<dbReference type="PANTHER" id="PTHR33383">
    <property type="entry name" value="MEMBRANE PROTEIN INSERTION EFFICIENCY FACTOR-RELATED"/>
    <property type="match status" value="1"/>
</dbReference>
<keyword evidence="1" id="KW-1003">Cell membrane</keyword>
<dbReference type="Proteomes" id="UP001156903">
    <property type="component" value="Unassembled WGS sequence"/>
</dbReference>